<feature type="compositionally biased region" description="Basic and acidic residues" evidence="2">
    <location>
        <begin position="1"/>
        <end position="15"/>
    </location>
</feature>
<dbReference type="EMBL" id="ANPB02000003">
    <property type="protein sequence ID" value="KAF4485814.1"/>
    <property type="molecule type" value="Genomic_DNA"/>
</dbReference>
<dbReference type="AlphaFoldDB" id="A0A7J6J8L9"/>
<proteinExistence type="predicted"/>
<evidence type="ECO:0000256" key="1">
    <source>
        <dbReference type="SAM" id="Coils"/>
    </source>
</evidence>
<feature type="coiled-coil region" evidence="1">
    <location>
        <begin position="130"/>
        <end position="157"/>
    </location>
</feature>
<sequence>MDRKVANEKKAREAATMDWPKMPGHYPKKVLLQGKTASFDLSEMQKTANSTAKAQAPPAPLSPTVTIGDKVNELLQWRDVVDQKLDEINFKLDHLLNETLKSRELESQETAMGTKLGNACFRLDSHHDTIQGISQSLAAANSQVHRLTNELRSIKEANEVTVTFKSTRPQ</sequence>
<reference evidence="3 4" key="2">
    <citation type="submission" date="2020-04" db="EMBL/GenBank/DDBJ databases">
        <title>Genome sequencing and assembly of multiple isolates from the Colletotrichum gloeosporioides species complex.</title>
        <authorList>
            <person name="Gan P."/>
            <person name="Shirasu K."/>
        </authorList>
    </citation>
    <scope>NUCLEOTIDE SEQUENCE [LARGE SCALE GENOMIC DNA]</scope>
    <source>
        <strain evidence="3 4">Nara gc5</strain>
    </source>
</reference>
<dbReference type="InParanoid" id="A0A7J6J8L9"/>
<dbReference type="OrthoDB" id="4813515at2759"/>
<keyword evidence="4" id="KW-1185">Reference proteome</keyword>
<protein>
    <submittedName>
        <fullName evidence="3">Uncharacterized protein</fullName>
    </submittedName>
</protein>
<dbReference type="RefSeq" id="XP_066008906.1">
    <property type="nucleotide sequence ID" value="XM_066151515.1"/>
</dbReference>
<keyword evidence="1" id="KW-0175">Coiled coil</keyword>
<evidence type="ECO:0000313" key="4">
    <source>
        <dbReference type="Proteomes" id="UP000011096"/>
    </source>
</evidence>
<evidence type="ECO:0000256" key="2">
    <source>
        <dbReference type="SAM" id="MobiDB-lite"/>
    </source>
</evidence>
<gene>
    <name evidence="3" type="ORF">CGGC5_v005790</name>
</gene>
<comment type="caution">
    <text evidence="3">The sequence shown here is derived from an EMBL/GenBank/DDBJ whole genome shotgun (WGS) entry which is preliminary data.</text>
</comment>
<dbReference type="Proteomes" id="UP000011096">
    <property type="component" value="Unassembled WGS sequence"/>
</dbReference>
<feature type="region of interest" description="Disordered" evidence="2">
    <location>
        <begin position="1"/>
        <end position="25"/>
    </location>
</feature>
<name>A0A7J6J8L9_COLFN</name>
<reference evidence="3 4" key="1">
    <citation type="submission" date="2012-08" db="EMBL/GenBank/DDBJ databases">
        <authorList>
            <person name="Gan P.H.P."/>
            <person name="Ikeda K."/>
            <person name="Irieda H."/>
            <person name="Narusaka M."/>
            <person name="O'Connell R.J."/>
            <person name="Narusaka Y."/>
            <person name="Takano Y."/>
            <person name="Kubo Y."/>
            <person name="Shirasu K."/>
        </authorList>
    </citation>
    <scope>NUCLEOTIDE SEQUENCE [LARGE SCALE GENOMIC DNA]</scope>
    <source>
        <strain evidence="3 4">Nara gc5</strain>
    </source>
</reference>
<evidence type="ECO:0000313" key="3">
    <source>
        <dbReference type="EMBL" id="KAF4485814.1"/>
    </source>
</evidence>
<accession>A0A7J6J8L9</accession>
<dbReference type="GeneID" id="43608773"/>
<organism evidence="3 4">
    <name type="scientific">Colletotrichum fructicola (strain Nara gc5)</name>
    <name type="common">Anthracnose fungus</name>
    <name type="synonym">Colletotrichum gloeosporioides (strain Nara gc5)</name>
    <dbReference type="NCBI Taxonomy" id="1213859"/>
    <lineage>
        <taxon>Eukaryota</taxon>
        <taxon>Fungi</taxon>
        <taxon>Dikarya</taxon>
        <taxon>Ascomycota</taxon>
        <taxon>Pezizomycotina</taxon>
        <taxon>Sordariomycetes</taxon>
        <taxon>Hypocreomycetidae</taxon>
        <taxon>Glomerellales</taxon>
        <taxon>Glomerellaceae</taxon>
        <taxon>Colletotrichum</taxon>
        <taxon>Colletotrichum gloeosporioides species complex</taxon>
    </lineage>
</organism>